<feature type="region of interest" description="Disordered" evidence="1">
    <location>
        <begin position="1"/>
        <end position="38"/>
    </location>
</feature>
<reference evidence="3" key="2">
    <citation type="submission" date="2020-01" db="EMBL/GenBank/DDBJ databases">
        <authorList>
            <person name="Korhonen P.K.K."/>
            <person name="Guangxu M.G."/>
            <person name="Wang T.W."/>
            <person name="Stroehlein A.J.S."/>
            <person name="Young N.D."/>
            <person name="Ang C.-S.A."/>
            <person name="Fernando D.W.F."/>
            <person name="Lu H.L."/>
            <person name="Taylor S.T."/>
            <person name="Ehtesham M.E.M."/>
            <person name="Najaraj S.H.N."/>
            <person name="Harsha G.H.G."/>
            <person name="Madugundu A.M."/>
            <person name="Renuse S.R."/>
            <person name="Holt D.H."/>
            <person name="Pandey A.P."/>
            <person name="Papenfuss A.P."/>
            <person name="Gasser R.B.G."/>
            <person name="Fischer K.F."/>
        </authorList>
    </citation>
    <scope>NUCLEOTIDE SEQUENCE</scope>
    <source>
        <strain evidence="3">SSS_KF_BRIS2020</strain>
    </source>
</reference>
<accession>A0A834RG30</accession>
<proteinExistence type="predicted"/>
<keyword evidence="5" id="KW-1185">Reference proteome</keyword>
<dbReference type="AlphaFoldDB" id="A0A834RG30"/>
<evidence type="ECO:0000313" key="5">
    <source>
        <dbReference type="Proteomes" id="UP000070412"/>
    </source>
</evidence>
<evidence type="ECO:0000256" key="2">
    <source>
        <dbReference type="SAM" id="Phobius"/>
    </source>
</evidence>
<reference evidence="5" key="1">
    <citation type="journal article" date="2020" name="PLoS Negl. Trop. Dis.">
        <title>High-quality nuclear genome for Sarcoptes scabiei-A critical resource for a neglected parasite.</title>
        <authorList>
            <person name="Korhonen P.K."/>
            <person name="Gasser R.B."/>
            <person name="Ma G."/>
            <person name="Wang T."/>
            <person name="Stroehlein A.J."/>
            <person name="Young N.D."/>
            <person name="Ang C.S."/>
            <person name="Fernando D.D."/>
            <person name="Lu H.C."/>
            <person name="Taylor S."/>
            <person name="Reynolds S.L."/>
            <person name="Mofiz E."/>
            <person name="Najaraj S.H."/>
            <person name="Gowda H."/>
            <person name="Madugundu A."/>
            <person name="Renuse S."/>
            <person name="Holt D."/>
            <person name="Pandey A."/>
            <person name="Papenfuss A.T."/>
            <person name="Fischer K."/>
        </authorList>
    </citation>
    <scope>NUCLEOTIDE SEQUENCE [LARGE SCALE GENOMIC DNA]</scope>
</reference>
<dbReference type="OrthoDB" id="5307922at2759"/>
<dbReference type="InterPro" id="IPR011042">
    <property type="entry name" value="6-blade_b-propeller_TolB-like"/>
</dbReference>
<feature type="region of interest" description="Disordered" evidence="1">
    <location>
        <begin position="486"/>
        <end position="506"/>
    </location>
</feature>
<keyword evidence="2" id="KW-0472">Membrane</keyword>
<evidence type="ECO:0000313" key="4">
    <source>
        <dbReference type="EnsemblMetazoa" id="KAF7496369.1"/>
    </source>
</evidence>
<evidence type="ECO:0000256" key="1">
    <source>
        <dbReference type="SAM" id="MobiDB-lite"/>
    </source>
</evidence>
<feature type="region of interest" description="Disordered" evidence="1">
    <location>
        <begin position="545"/>
        <end position="579"/>
    </location>
</feature>
<dbReference type="Proteomes" id="UP000070412">
    <property type="component" value="Unassembled WGS sequence"/>
</dbReference>
<dbReference type="PANTHER" id="PTHR10426">
    <property type="entry name" value="STRICTOSIDINE SYNTHASE-RELATED"/>
    <property type="match status" value="1"/>
</dbReference>
<dbReference type="Pfam" id="PF20067">
    <property type="entry name" value="SSL_N"/>
    <property type="match status" value="1"/>
</dbReference>
<dbReference type="EnsemblMetazoa" id="SSS_3031s_mrna">
    <property type="protein sequence ID" value="KAF7496369.1"/>
    <property type="gene ID" value="SSS_3031"/>
</dbReference>
<organism evidence="3">
    <name type="scientific">Sarcoptes scabiei</name>
    <name type="common">Itch mite</name>
    <name type="synonym">Acarus scabiei</name>
    <dbReference type="NCBI Taxonomy" id="52283"/>
    <lineage>
        <taxon>Eukaryota</taxon>
        <taxon>Metazoa</taxon>
        <taxon>Ecdysozoa</taxon>
        <taxon>Arthropoda</taxon>
        <taxon>Chelicerata</taxon>
        <taxon>Arachnida</taxon>
        <taxon>Acari</taxon>
        <taxon>Acariformes</taxon>
        <taxon>Sarcoptiformes</taxon>
        <taxon>Astigmata</taxon>
        <taxon>Psoroptidia</taxon>
        <taxon>Sarcoptoidea</taxon>
        <taxon>Sarcoptidae</taxon>
        <taxon>Sarcoptinae</taxon>
        <taxon>Sarcoptes</taxon>
    </lineage>
</organism>
<name>A0A834RG30_SARSC</name>
<feature type="compositionally biased region" description="Low complexity" evidence="1">
    <location>
        <begin position="7"/>
        <end position="23"/>
    </location>
</feature>
<dbReference type="EMBL" id="WVUK01000011">
    <property type="protein sequence ID" value="KAF7496369.1"/>
    <property type="molecule type" value="Genomic_DNA"/>
</dbReference>
<reference evidence="4" key="3">
    <citation type="submission" date="2022-06" db="UniProtKB">
        <authorList>
            <consortium name="EnsemblMetazoa"/>
        </authorList>
    </citation>
    <scope>IDENTIFICATION</scope>
</reference>
<feature type="transmembrane region" description="Helical" evidence="2">
    <location>
        <begin position="95"/>
        <end position="117"/>
    </location>
</feature>
<dbReference type="GO" id="GO:0012505">
    <property type="term" value="C:endomembrane system"/>
    <property type="evidence" value="ECO:0007669"/>
    <property type="project" value="TreeGrafter"/>
</dbReference>
<dbReference type="GO" id="GO:0016787">
    <property type="term" value="F:hydrolase activity"/>
    <property type="evidence" value="ECO:0007669"/>
    <property type="project" value="TreeGrafter"/>
</dbReference>
<evidence type="ECO:0000313" key="3">
    <source>
        <dbReference type="EMBL" id="KAF7496369.1"/>
    </source>
</evidence>
<protein>
    <submittedName>
        <fullName evidence="3">Adipocyte plasma membrane-associated protein</fullName>
    </submittedName>
</protein>
<sequence>MNRCFQSRLSSTSRKLPSSQPSSQPSPPSSLNCSNKTNHSKPIETLEKSIDDGLNCCSIDINTIPLICGTLDHRASNHSTRRSDPKIRSKSFPSIMITTTARSSMLMMLLMIIVILYQIPKCLSFRPYNYYAPHQYPETGPLSYNFPLIKAFRGELTPNNMLSQATQLCEGALIGPSSLVVYQHYLYTGTIGGGIYRCNLETGNATRIVKVANELCRTKYWDASLCGRPLGIRVDRSGNLYFIDAYLGLHQISFYGNSQQRLRVKRLLSPDQIGSRFMTHLALDEGGGANGGIVFYITIASTRHDLNEWPRMILEPDRSGRVFWYPSSVQLSDDRTSILVVEFTARRVVRHYIRGPQRGEHLIRSLDKYQETYWLPVVNARNVSSPSMIDWLSDKPWIQRLGFRLKNLHFFYDEALANDYGMVLELDANGRLLGSLHSIDGTNHRLSEVVEGPTENPYERVLYIGSYVNPFILKLTIPNFTQDYQQKNKQHSSTSSTSSSKMNENGVDFSLLPYGTTRRAITATIDGNQIDDVDLYPNANKPFILTTNSNGHQPPNGLGSNLRRLRSTAKESSRYSSST</sequence>
<gene>
    <name evidence="3" type="ORF">SSS_3031</name>
</gene>
<dbReference type="PANTHER" id="PTHR10426:SF88">
    <property type="entry name" value="ADIPOCYTE PLASMA MEMBRANE-ASSOCIATED PROTEIN HEMOMUCIN-RELATED"/>
    <property type="match status" value="1"/>
</dbReference>
<dbReference type="Gene3D" id="2.120.10.30">
    <property type="entry name" value="TolB, C-terminal domain"/>
    <property type="match status" value="1"/>
</dbReference>
<keyword evidence="2" id="KW-1133">Transmembrane helix</keyword>
<keyword evidence="2" id="KW-0812">Transmembrane</keyword>
<dbReference type="SUPFAM" id="SSF63829">
    <property type="entry name" value="Calcium-dependent phosphotriesterase"/>
    <property type="match status" value="1"/>
</dbReference>